<comment type="caution">
    <text evidence="2">The sequence shown here is derived from an EMBL/GenBank/DDBJ whole genome shotgun (WGS) entry which is preliminary data.</text>
</comment>
<proteinExistence type="predicted"/>
<dbReference type="EMBL" id="LCLO01000029">
    <property type="protein sequence ID" value="KKU17621.1"/>
    <property type="molecule type" value="Genomic_DNA"/>
</dbReference>
<dbReference type="Proteomes" id="UP000034644">
    <property type="component" value="Unassembled WGS sequence"/>
</dbReference>
<keyword evidence="1" id="KW-0472">Membrane</keyword>
<reference evidence="2 3" key="1">
    <citation type="journal article" date="2015" name="Nature">
        <title>rRNA introns, odd ribosomes, and small enigmatic genomes across a large radiation of phyla.</title>
        <authorList>
            <person name="Brown C.T."/>
            <person name="Hug L.A."/>
            <person name="Thomas B.C."/>
            <person name="Sharon I."/>
            <person name="Castelle C.J."/>
            <person name="Singh A."/>
            <person name="Wilkins M.J."/>
            <person name="Williams K.H."/>
            <person name="Banfield J.F."/>
        </authorList>
    </citation>
    <scope>NUCLEOTIDE SEQUENCE [LARGE SCALE GENOMIC DNA]</scope>
</reference>
<name>A0A0G1NAV6_9BACT</name>
<accession>A0A0G1NAV6</accession>
<evidence type="ECO:0000313" key="3">
    <source>
        <dbReference type="Proteomes" id="UP000034644"/>
    </source>
</evidence>
<feature type="transmembrane region" description="Helical" evidence="1">
    <location>
        <begin position="12"/>
        <end position="30"/>
    </location>
</feature>
<evidence type="ECO:0000256" key="1">
    <source>
        <dbReference type="SAM" id="Phobius"/>
    </source>
</evidence>
<evidence type="ECO:0000313" key="2">
    <source>
        <dbReference type="EMBL" id="KKU17621.1"/>
    </source>
</evidence>
<protein>
    <submittedName>
        <fullName evidence="2">Uncharacterized protein</fullName>
    </submittedName>
</protein>
<keyword evidence="1" id="KW-1133">Transmembrane helix</keyword>
<organism evidence="2 3">
    <name type="scientific">Candidatus Azambacteria bacterium GW2011_GWA2_45_90</name>
    <dbReference type="NCBI Taxonomy" id="1618614"/>
    <lineage>
        <taxon>Bacteria</taxon>
        <taxon>Candidatus Azamiibacteriota</taxon>
    </lineage>
</organism>
<gene>
    <name evidence="2" type="ORF">UX27_C0029G0013</name>
</gene>
<dbReference type="AlphaFoldDB" id="A0A0G1NAV6"/>
<sequence length="184" mass="20866">MKIIDKKWKWAVAIILLLLAGYFLYSYFFYTCCAPPPKSAPVISDEQDSDQILDDPDLLYAKRAFIGLCRTRSGDGGSCRFNTYLYKSGKLIKESDELVMAPDGEKTTTYPTIRKELDKNAMTSITKQIQDSGVMKKTCEAEMVTDYYVHYFINLDGIKKEFQFPGCEAEIKEVDTLIDAAADK</sequence>
<keyword evidence="1" id="KW-0812">Transmembrane</keyword>